<evidence type="ECO:0000256" key="4">
    <source>
        <dbReference type="ARBA" id="ARBA00023004"/>
    </source>
</evidence>
<proteinExistence type="inferred from homology"/>
<evidence type="ECO:0000313" key="10">
    <source>
        <dbReference type="EMBL" id="MBB4099409.1"/>
    </source>
</evidence>
<keyword evidence="5 7" id="KW-0472">Membrane</keyword>
<dbReference type="InterPro" id="IPR011662">
    <property type="entry name" value="Secretin/TonB_short_N"/>
</dbReference>
<dbReference type="RefSeq" id="WP_343058179.1">
    <property type="nucleotide sequence ID" value="NZ_JACIEH010000002.1"/>
</dbReference>
<keyword evidence="6" id="KW-0998">Cell outer membrane</keyword>
<feature type="region of interest" description="Disordered" evidence="8">
    <location>
        <begin position="84"/>
        <end position="135"/>
    </location>
</feature>
<keyword evidence="3" id="KW-0410">Iron transport</keyword>
<keyword evidence="11" id="KW-1185">Reference proteome</keyword>
<evidence type="ECO:0000256" key="6">
    <source>
        <dbReference type="ARBA" id="ARBA00023237"/>
    </source>
</evidence>
<evidence type="ECO:0000256" key="7">
    <source>
        <dbReference type="RuleBase" id="RU003357"/>
    </source>
</evidence>
<dbReference type="InterPro" id="IPR012910">
    <property type="entry name" value="Plug_dom"/>
</dbReference>
<dbReference type="Pfam" id="PF00593">
    <property type="entry name" value="TonB_dep_Rec_b-barrel"/>
    <property type="match status" value="1"/>
</dbReference>
<sequence>MSSAIVCAAVSPARAEAQVRQFSIEAQSADTAISQLGRQGGIQIVAARRVTRAVRTNAVRGEMRAEEALTRLLAGTGLTARRTGPTSFAIISRTPSPTPPGGGVPTSSAAAAPSQTALAQRVSAPGAAPQDAGQEASAAEEAIVVTGFRGSLAKAQDLKRRAINVTESILAEDMAKMPDLNLSESIQRLPGVAISREGGEGRNITLRGFSPDFTRTTLNGMEVPASSDGLDSGGFTINAGRAFDFHVFASELFNRIDVQKTQRASIEEGGIAGTVDLYSAKPFDFKGFHIVGSAQGGYNQMTRKVDPRATLMISDTFANDTIGILLSAAYSKRTVYQEGFASVRWTSPFVNGDSWADTNPTVTGTPTNCGAADRLDCLWAPRLPRADFFGNDQKRLGLTGSLQVKPVDGMKISFDVLYSQLDNDRYNYNSMEWLLTHGTAGNFVGQTPLSFTIAPDGKQLIAAAFNDVTSWYESRHQTSTSKFQQYVLSGDYQLSDTLKFDAMVGTARDAADRSELRFYARSVPHYYAYDYRDSVDVAKVSYGNYDPNNVANFIDATTAANRLNNVVKDNFTAKANLTFEKGAFTAQLGVAHNRRLVRYSEAQGDLPGFAPQKYLTSFPIEHFGDGVIDGGLPTFAVIDFDKIASSGLISSNYPTNLGAGWEVTEKTTGGYGEVSGEIPIGAMKLRLDGGVRYVRTDVGSSAVIGTSPVTVDRHYDNFLPSFNAALNITPDLVARFAYARSMTRPGLAALNIAAPVFEYTTRTVSNLGDPNLKPYLSNDFDLGLEWYFGKGGLIAIGGFKKNIVSSLTTSVVQQAVPTEFWAAIYADPRYSPSYNADPKTAQYTFYKTVNSPGGNSVTGFEATLNLPFTFLPGLLSNLGFASNYTHVSARDSTGLSPNSYNFTGYYDTGKMGLRVSVNKRDDYLLSEPGGNGHVQERKYGPTQVDLSAYYNLTKRLSLNVQGINITNEKERIYGTGDGSQYLVREFSKTGAQWFVGARYQF</sequence>
<comment type="subcellular location">
    <subcellularLocation>
        <location evidence="1 7">Cell outer membrane</location>
    </subcellularLocation>
</comment>
<name>A0A7W6NWS1_9SPHN</name>
<dbReference type="InterPro" id="IPR037066">
    <property type="entry name" value="Plug_dom_sf"/>
</dbReference>
<comment type="caution">
    <text evidence="10">The sequence shown here is derived from an EMBL/GenBank/DDBJ whole genome shotgun (WGS) entry which is preliminary data.</text>
</comment>
<reference evidence="10 11" key="1">
    <citation type="submission" date="2020-08" db="EMBL/GenBank/DDBJ databases">
        <title>Genomic Encyclopedia of Type Strains, Phase IV (KMG-IV): sequencing the most valuable type-strain genomes for metagenomic binning, comparative biology and taxonomic classification.</title>
        <authorList>
            <person name="Goeker M."/>
        </authorList>
    </citation>
    <scope>NUCLEOTIDE SEQUENCE [LARGE SCALE GENOMIC DNA]</scope>
    <source>
        <strain evidence="10 11">DSM 101806</strain>
    </source>
</reference>
<dbReference type="GO" id="GO:0009279">
    <property type="term" value="C:cell outer membrane"/>
    <property type="evidence" value="ECO:0007669"/>
    <property type="project" value="UniProtKB-SubCell"/>
</dbReference>
<dbReference type="Pfam" id="PF07715">
    <property type="entry name" value="Plug"/>
    <property type="match status" value="1"/>
</dbReference>
<dbReference type="Gene3D" id="2.170.130.10">
    <property type="entry name" value="TonB-dependent receptor, plug domain"/>
    <property type="match status" value="1"/>
</dbReference>
<dbReference type="PANTHER" id="PTHR40980">
    <property type="entry name" value="PLUG DOMAIN-CONTAINING PROTEIN"/>
    <property type="match status" value="1"/>
</dbReference>
<keyword evidence="4" id="KW-0408">Iron</keyword>
<keyword evidence="7" id="KW-0798">TonB box</keyword>
<evidence type="ECO:0000256" key="5">
    <source>
        <dbReference type="ARBA" id="ARBA00023136"/>
    </source>
</evidence>
<dbReference type="Proteomes" id="UP000557392">
    <property type="component" value="Unassembled WGS sequence"/>
</dbReference>
<dbReference type="GO" id="GO:0006826">
    <property type="term" value="P:iron ion transport"/>
    <property type="evidence" value="ECO:0007669"/>
    <property type="project" value="UniProtKB-KW"/>
</dbReference>
<feature type="domain" description="Secretin/TonB short N-terminal" evidence="9">
    <location>
        <begin position="42"/>
        <end position="93"/>
    </location>
</feature>
<evidence type="ECO:0000313" key="11">
    <source>
        <dbReference type="Proteomes" id="UP000557392"/>
    </source>
</evidence>
<dbReference type="AlphaFoldDB" id="A0A7W6NWS1"/>
<evidence type="ECO:0000256" key="8">
    <source>
        <dbReference type="SAM" id="MobiDB-lite"/>
    </source>
</evidence>
<protein>
    <submittedName>
        <fullName evidence="10">TonB-dependent receptor</fullName>
    </submittedName>
</protein>
<keyword evidence="3" id="KW-0406">Ion transport</keyword>
<evidence type="ECO:0000256" key="3">
    <source>
        <dbReference type="ARBA" id="ARBA00022496"/>
    </source>
</evidence>
<keyword evidence="2" id="KW-0813">Transport</keyword>
<dbReference type="PANTHER" id="PTHR40980:SF3">
    <property type="entry name" value="TONB-DEPENDENT RECEPTOR-LIKE BETA-BARREL DOMAIN-CONTAINING PROTEIN"/>
    <property type="match status" value="1"/>
</dbReference>
<dbReference type="InterPro" id="IPR036942">
    <property type="entry name" value="Beta-barrel_TonB_sf"/>
</dbReference>
<dbReference type="NCBIfam" id="TIGR01782">
    <property type="entry name" value="TonB-Xanth-Caul"/>
    <property type="match status" value="1"/>
</dbReference>
<dbReference type="InterPro" id="IPR010104">
    <property type="entry name" value="TonB_rcpt_bac"/>
</dbReference>
<dbReference type="EMBL" id="JACIEH010000002">
    <property type="protein sequence ID" value="MBB4099409.1"/>
    <property type="molecule type" value="Genomic_DNA"/>
</dbReference>
<dbReference type="InterPro" id="IPR000531">
    <property type="entry name" value="Beta-barrel_TonB"/>
</dbReference>
<dbReference type="SMART" id="SM00965">
    <property type="entry name" value="STN"/>
    <property type="match status" value="1"/>
</dbReference>
<evidence type="ECO:0000256" key="2">
    <source>
        <dbReference type="ARBA" id="ARBA00022448"/>
    </source>
</evidence>
<dbReference type="Gene3D" id="2.40.170.20">
    <property type="entry name" value="TonB-dependent receptor, beta-barrel domain"/>
    <property type="match status" value="1"/>
</dbReference>
<organism evidence="10 11">
    <name type="scientific">Sphingomonas kyeonggiensis</name>
    <dbReference type="NCBI Taxonomy" id="1268553"/>
    <lineage>
        <taxon>Bacteria</taxon>
        <taxon>Pseudomonadati</taxon>
        <taxon>Pseudomonadota</taxon>
        <taxon>Alphaproteobacteria</taxon>
        <taxon>Sphingomonadales</taxon>
        <taxon>Sphingomonadaceae</taxon>
        <taxon>Sphingomonas</taxon>
    </lineage>
</organism>
<evidence type="ECO:0000259" key="9">
    <source>
        <dbReference type="SMART" id="SM00965"/>
    </source>
</evidence>
<dbReference type="SUPFAM" id="SSF56935">
    <property type="entry name" value="Porins"/>
    <property type="match status" value="1"/>
</dbReference>
<dbReference type="Gene3D" id="3.55.50.30">
    <property type="match status" value="1"/>
</dbReference>
<dbReference type="Pfam" id="PF07660">
    <property type="entry name" value="STN"/>
    <property type="match status" value="1"/>
</dbReference>
<accession>A0A7W6NWS1</accession>
<comment type="similarity">
    <text evidence="7">Belongs to the TonB-dependent receptor family.</text>
</comment>
<dbReference type="CDD" id="cd01347">
    <property type="entry name" value="ligand_gated_channel"/>
    <property type="match status" value="1"/>
</dbReference>
<keyword evidence="10" id="KW-0675">Receptor</keyword>
<evidence type="ECO:0000256" key="1">
    <source>
        <dbReference type="ARBA" id="ARBA00004442"/>
    </source>
</evidence>
<gene>
    <name evidence="10" type="ORF">GGR46_002973</name>
</gene>
<feature type="compositionally biased region" description="Low complexity" evidence="8">
    <location>
        <begin position="105"/>
        <end position="119"/>
    </location>
</feature>